<proteinExistence type="predicted"/>
<organism evidence="2 3">
    <name type="scientific">Cohnella pontilimi</name>
    <dbReference type="NCBI Taxonomy" id="2564100"/>
    <lineage>
        <taxon>Bacteria</taxon>
        <taxon>Bacillati</taxon>
        <taxon>Bacillota</taxon>
        <taxon>Bacilli</taxon>
        <taxon>Bacillales</taxon>
        <taxon>Paenibacillaceae</taxon>
        <taxon>Cohnella</taxon>
    </lineage>
</organism>
<feature type="compositionally biased region" description="Basic and acidic residues" evidence="1">
    <location>
        <begin position="1"/>
        <end position="10"/>
    </location>
</feature>
<protein>
    <submittedName>
        <fullName evidence="2">Uncharacterized protein</fullName>
    </submittedName>
</protein>
<gene>
    <name evidence="2" type="ORF">E5161_13440</name>
</gene>
<dbReference type="Proteomes" id="UP000309673">
    <property type="component" value="Unassembled WGS sequence"/>
</dbReference>
<dbReference type="AlphaFoldDB" id="A0A4U0FA59"/>
<name>A0A4U0FA59_9BACL</name>
<sequence>MRQSHKESRLQRLTRAGLTPERKEALVFPDHASTEFADEWSSGPPGGSRNGKRHNPGGRG</sequence>
<comment type="caution">
    <text evidence="2">The sequence shown here is derived from an EMBL/GenBank/DDBJ whole genome shotgun (WGS) entry which is preliminary data.</text>
</comment>
<feature type="compositionally biased region" description="Basic residues" evidence="1">
    <location>
        <begin position="50"/>
        <end position="60"/>
    </location>
</feature>
<accession>A0A4U0FA59</accession>
<dbReference type="RefSeq" id="WP_136778327.1">
    <property type="nucleotide sequence ID" value="NZ_SUPK01000006.1"/>
</dbReference>
<reference evidence="2 3" key="1">
    <citation type="submission" date="2019-04" db="EMBL/GenBank/DDBJ databases">
        <title>Cohnella sp. nov., isolated from soil.</title>
        <authorList>
            <person name="Kim W."/>
        </authorList>
    </citation>
    <scope>NUCLEOTIDE SEQUENCE [LARGE SCALE GENOMIC DNA]</scope>
    <source>
        <strain evidence="2 3">CAU 1483</strain>
    </source>
</reference>
<dbReference type="OrthoDB" id="2680252at2"/>
<feature type="region of interest" description="Disordered" evidence="1">
    <location>
        <begin position="1"/>
        <end position="60"/>
    </location>
</feature>
<dbReference type="EMBL" id="SUPK01000006">
    <property type="protein sequence ID" value="TJY41408.1"/>
    <property type="molecule type" value="Genomic_DNA"/>
</dbReference>
<evidence type="ECO:0000313" key="2">
    <source>
        <dbReference type="EMBL" id="TJY41408.1"/>
    </source>
</evidence>
<evidence type="ECO:0000256" key="1">
    <source>
        <dbReference type="SAM" id="MobiDB-lite"/>
    </source>
</evidence>
<evidence type="ECO:0000313" key="3">
    <source>
        <dbReference type="Proteomes" id="UP000309673"/>
    </source>
</evidence>
<keyword evidence="3" id="KW-1185">Reference proteome</keyword>